<dbReference type="SUPFAM" id="SSF141694">
    <property type="entry name" value="AF2212/PG0164-like"/>
    <property type="match status" value="1"/>
</dbReference>
<comment type="caution">
    <text evidence="2">The sequence shown here is derived from an EMBL/GenBank/DDBJ whole genome shotgun (WGS) entry which is preliminary data.</text>
</comment>
<organism evidence="2 3">
    <name type="scientific">Aeromicrobium tamlense</name>
    <dbReference type="NCBI Taxonomy" id="375541"/>
    <lineage>
        <taxon>Bacteria</taxon>
        <taxon>Bacillati</taxon>
        <taxon>Actinomycetota</taxon>
        <taxon>Actinomycetes</taxon>
        <taxon>Propionibacteriales</taxon>
        <taxon>Nocardioidaceae</taxon>
        <taxon>Aeromicrobium</taxon>
    </lineage>
</organism>
<sequence length="101" mass="11407">MGHARLVYEFEATVWRWREDGTWHFLTLPEDVTDDIDDRTPQKAGFGSVRVEVTIGSSTWSTSVFPSKELGSFILPVKKAVRVAEGCEEGDRVRVRLAVQP</sequence>
<evidence type="ECO:0000313" key="1">
    <source>
        <dbReference type="EMBL" id="MBD1270492.1"/>
    </source>
</evidence>
<accession>A0A8I0FYE2</accession>
<dbReference type="EMBL" id="JACWMT010000003">
    <property type="protein sequence ID" value="MBD1271376.1"/>
    <property type="molecule type" value="Genomic_DNA"/>
</dbReference>
<name>A0A8I0FYE2_9ACTN</name>
<reference evidence="2" key="1">
    <citation type="submission" date="2020-09" db="EMBL/GenBank/DDBJ databases">
        <title>Novel species in genus Aeromicrobium.</title>
        <authorList>
            <person name="Zhang G."/>
        </authorList>
    </citation>
    <scope>NUCLEOTIDE SEQUENCE</scope>
    <source>
        <strain evidence="2">SSW1-57</strain>
    </source>
</reference>
<protein>
    <submittedName>
        <fullName evidence="2">DUF1905 domain-containing protein</fullName>
    </submittedName>
</protein>
<dbReference type="Proteomes" id="UP000659061">
    <property type="component" value="Unassembled WGS sequence"/>
</dbReference>
<dbReference type="AlphaFoldDB" id="A0A8I0FYE2"/>
<dbReference type="EMBL" id="JACWMT010000002">
    <property type="protein sequence ID" value="MBD1270492.1"/>
    <property type="molecule type" value="Genomic_DNA"/>
</dbReference>
<evidence type="ECO:0000313" key="3">
    <source>
        <dbReference type="Proteomes" id="UP000659061"/>
    </source>
</evidence>
<dbReference type="InterPro" id="IPR015018">
    <property type="entry name" value="DUF1905"/>
</dbReference>
<gene>
    <name evidence="1" type="ORF">IDH50_09645</name>
    <name evidence="2" type="ORF">IDH50_14115</name>
</gene>
<proteinExistence type="predicted"/>
<dbReference type="Gene3D" id="2.40.30.100">
    <property type="entry name" value="AF2212/PG0164-like"/>
    <property type="match status" value="1"/>
</dbReference>
<dbReference type="InterPro" id="IPR037079">
    <property type="entry name" value="AF2212/PG0164-like_sf"/>
</dbReference>
<dbReference type="Pfam" id="PF08922">
    <property type="entry name" value="DUF1905"/>
    <property type="match status" value="1"/>
</dbReference>
<evidence type="ECO:0000313" key="2">
    <source>
        <dbReference type="EMBL" id="MBD1271376.1"/>
    </source>
</evidence>